<keyword evidence="1" id="KW-1003">Cell membrane</keyword>
<comment type="caution">
    <text evidence="2">The sequence shown here is derived from an EMBL/GenBank/DDBJ whole genome shotgun (WGS) entry which is preliminary data.</text>
</comment>
<feature type="transmembrane region" description="Helical" evidence="1">
    <location>
        <begin position="166"/>
        <end position="187"/>
    </location>
</feature>
<evidence type="ECO:0000256" key="1">
    <source>
        <dbReference type="RuleBase" id="RU362044"/>
    </source>
</evidence>
<protein>
    <submittedName>
        <fullName evidence="2">ABC transporter permease</fullName>
    </submittedName>
</protein>
<keyword evidence="1" id="KW-0472">Membrane</keyword>
<keyword evidence="1" id="KW-1133">Transmembrane helix</keyword>
<dbReference type="EMBL" id="RAQO01000006">
    <property type="protein sequence ID" value="RKF18101.1"/>
    <property type="molecule type" value="Genomic_DNA"/>
</dbReference>
<evidence type="ECO:0000313" key="2">
    <source>
        <dbReference type="EMBL" id="RKF18101.1"/>
    </source>
</evidence>
<dbReference type="PANTHER" id="PTHR30188">
    <property type="entry name" value="ABC TRANSPORTER PERMEASE PROTEIN-RELATED"/>
    <property type="match status" value="1"/>
</dbReference>
<dbReference type="NCBIfam" id="TIGR00056">
    <property type="entry name" value="MlaE family lipid ABC transporter permease subunit"/>
    <property type="match status" value="1"/>
</dbReference>
<dbReference type="AlphaFoldDB" id="A0A420EBP6"/>
<dbReference type="GO" id="GO:0043190">
    <property type="term" value="C:ATP-binding cassette (ABC) transporter complex"/>
    <property type="evidence" value="ECO:0007669"/>
    <property type="project" value="InterPro"/>
</dbReference>
<dbReference type="InterPro" id="IPR030802">
    <property type="entry name" value="Permease_MalE"/>
</dbReference>
<proteinExistence type="inferred from homology"/>
<evidence type="ECO:0000313" key="3">
    <source>
        <dbReference type="Proteomes" id="UP000286482"/>
    </source>
</evidence>
<dbReference type="Proteomes" id="UP000286482">
    <property type="component" value="Unassembled WGS sequence"/>
</dbReference>
<keyword evidence="1" id="KW-0812">Transmembrane</keyword>
<reference evidence="2 3" key="1">
    <citation type="submission" date="2018-09" db="EMBL/GenBank/DDBJ databases">
        <authorList>
            <person name="Wang Z."/>
        </authorList>
    </citation>
    <scope>NUCLEOTIDE SEQUENCE [LARGE SCALE GENOMIC DNA]</scope>
    <source>
        <strain evidence="2 3">ALS 81</strain>
    </source>
</reference>
<comment type="similarity">
    <text evidence="1">Belongs to the MlaE permease family.</text>
</comment>
<name>A0A420EBP6_9ALTE</name>
<gene>
    <name evidence="2" type="ORF">DBZ36_12765</name>
</gene>
<organism evidence="2 3">
    <name type="scientific">Alginatibacterium sediminis</name>
    <dbReference type="NCBI Taxonomy" id="2164068"/>
    <lineage>
        <taxon>Bacteria</taxon>
        <taxon>Pseudomonadati</taxon>
        <taxon>Pseudomonadota</taxon>
        <taxon>Gammaproteobacteria</taxon>
        <taxon>Alteromonadales</taxon>
        <taxon>Alteromonadaceae</taxon>
        <taxon>Alginatibacterium</taxon>
    </lineage>
</organism>
<feature type="transmembrane region" description="Helical" evidence="1">
    <location>
        <begin position="193"/>
        <end position="212"/>
    </location>
</feature>
<dbReference type="InterPro" id="IPR003453">
    <property type="entry name" value="ABC_MlaE_roteobac"/>
</dbReference>
<feature type="transmembrane region" description="Helical" evidence="1">
    <location>
        <begin position="261"/>
        <end position="290"/>
    </location>
</feature>
<dbReference type="RefSeq" id="WP_120355326.1">
    <property type="nucleotide sequence ID" value="NZ_RAQO01000006.1"/>
</dbReference>
<feature type="transmembrane region" description="Helical" evidence="1">
    <location>
        <begin position="310"/>
        <end position="333"/>
    </location>
</feature>
<accession>A0A420EBP6</accession>
<dbReference type="GO" id="GO:0005548">
    <property type="term" value="F:phospholipid transporter activity"/>
    <property type="evidence" value="ECO:0007669"/>
    <property type="project" value="TreeGrafter"/>
</dbReference>
<feature type="transmembrane region" description="Helical" evidence="1">
    <location>
        <begin position="345"/>
        <end position="367"/>
    </location>
</feature>
<dbReference type="OrthoDB" id="9810518at2"/>
<keyword evidence="1" id="KW-0997">Cell inner membrane</keyword>
<keyword evidence="3" id="KW-1185">Reference proteome</keyword>
<dbReference type="PANTHER" id="PTHR30188:SF3">
    <property type="entry name" value="ABC TRANSPORTER PERMEASE"/>
    <property type="match status" value="1"/>
</dbReference>
<sequence length="373" mass="40749">MGTETKQLQWQENSEQTVLNVAGTWNFEQGLLDFAQFKQELESKPKLTHIVCNAKSLGPWDSSLVSFLIQLESCVDEVSYQNFPSGVLQLKQLAQAVPNSQTNETLAPRPSLTERLGLSVIESLKQCMHFLSFWGECVLSFVRFFQGKANYRRKDFLYFLYDAGPASLPIVTLISLLIGMIMAFVGAVQLERFNAGIFVASMVGFAMAREMAAMMTAIIMAGRTGAGYAAQLGSMQVNEEIDALKTMGISAFDYLVLPRMLALMITLPLLTIYANLIGIFGGALVSTWVIDVSWQQFWDTMLDTVGLENFIIGFAKSCVFGVVVALTGCYCGMISGRSATAVGKATTSAVVLGIVLIISMDSIINFVSTMLGI</sequence>
<comment type="subcellular location">
    <subcellularLocation>
        <location evidence="1">Cell inner membrane</location>
        <topology evidence="1">Multi-pass membrane protein</topology>
    </subcellularLocation>
</comment>
<dbReference type="Pfam" id="PF02405">
    <property type="entry name" value="MlaE"/>
    <property type="match status" value="1"/>
</dbReference>